<sequence length="81" mass="9265">MSNITTKHPLYEKMFAATGEGRRLESFGFVSQETNHRFQWVRWVVEQHASHRGRQPDHALNEHVAADLLQDLEAVHAEGGT</sequence>
<dbReference type="EMBL" id="KI689383">
    <property type="protein sequence ID" value="ETK73171.1"/>
    <property type="molecule type" value="Genomic_DNA"/>
</dbReference>
<evidence type="ECO:0000313" key="2">
    <source>
        <dbReference type="EMBL" id="ETL26610.1"/>
    </source>
</evidence>
<dbReference type="EMBL" id="KI676186">
    <property type="protein sequence ID" value="ETL26610.1"/>
    <property type="molecule type" value="Genomic_DNA"/>
</dbReference>
<dbReference type="AlphaFoldDB" id="W2HXH7"/>
<name>W2HXH7_PHYNI</name>
<proteinExistence type="predicted"/>
<gene>
    <name evidence="1" type="ORF">L915_19867</name>
    <name evidence="2" type="ORF">L916_19749</name>
</gene>
<dbReference type="Proteomes" id="UP000053864">
    <property type="component" value="Unassembled WGS sequence"/>
</dbReference>
<reference evidence="1" key="1">
    <citation type="submission" date="2013-11" db="EMBL/GenBank/DDBJ databases">
        <title>The Genome Sequence of Phytophthora parasitica CJ02B3.</title>
        <authorList>
            <consortium name="The Broad Institute Genomics Platform"/>
            <person name="Russ C."/>
            <person name="Tyler B."/>
            <person name="Panabieres F."/>
            <person name="Shan W."/>
            <person name="Tripathy S."/>
            <person name="Grunwald N."/>
            <person name="Machado M."/>
            <person name="Johnson C.S."/>
            <person name="Arredondo F."/>
            <person name="Hong C."/>
            <person name="Coffey M."/>
            <person name="Young S.K."/>
            <person name="Zeng Q."/>
            <person name="Gargeya S."/>
            <person name="Fitzgerald M."/>
            <person name="Abouelleil A."/>
            <person name="Alvarado L."/>
            <person name="Chapman S.B."/>
            <person name="Gainer-Dewar J."/>
            <person name="Goldberg J."/>
            <person name="Griggs A."/>
            <person name="Gujja S."/>
            <person name="Hansen M."/>
            <person name="Howarth C."/>
            <person name="Imamovic A."/>
            <person name="Ireland A."/>
            <person name="Larimer J."/>
            <person name="McCowan C."/>
            <person name="Murphy C."/>
            <person name="Pearson M."/>
            <person name="Poon T.W."/>
            <person name="Priest M."/>
            <person name="Roberts A."/>
            <person name="Saif S."/>
            <person name="Shea T."/>
            <person name="Sykes S."/>
            <person name="Wortman J."/>
            <person name="Nusbaum C."/>
            <person name="Birren B."/>
        </authorList>
    </citation>
    <scope>NUCLEOTIDE SEQUENCE [LARGE SCALE GENOMIC DNA]</scope>
    <source>
        <strain evidence="1">CJ02B3</strain>
    </source>
</reference>
<evidence type="ECO:0000313" key="1">
    <source>
        <dbReference type="EMBL" id="ETK73171.1"/>
    </source>
</evidence>
<dbReference type="Proteomes" id="UP000053236">
    <property type="component" value="Unassembled WGS sequence"/>
</dbReference>
<protein>
    <submittedName>
        <fullName evidence="2">Uncharacterized protein</fullName>
    </submittedName>
</protein>
<accession>W2HXH7</accession>
<organism evidence="2">
    <name type="scientific">Phytophthora nicotianae</name>
    <name type="common">Potato buckeye rot agent</name>
    <name type="synonym">Phytophthora parasitica</name>
    <dbReference type="NCBI Taxonomy" id="4792"/>
    <lineage>
        <taxon>Eukaryota</taxon>
        <taxon>Sar</taxon>
        <taxon>Stramenopiles</taxon>
        <taxon>Oomycota</taxon>
        <taxon>Peronosporomycetes</taxon>
        <taxon>Peronosporales</taxon>
        <taxon>Peronosporaceae</taxon>
        <taxon>Phytophthora</taxon>
    </lineage>
</organism>
<reference evidence="2" key="2">
    <citation type="submission" date="2013-11" db="EMBL/GenBank/DDBJ databases">
        <title>The Genome Sequence of Phytophthora parasitica CJ05E6.</title>
        <authorList>
            <consortium name="The Broad Institute Genomics Platform"/>
            <person name="Russ C."/>
            <person name="Tyler B."/>
            <person name="Panabieres F."/>
            <person name="Shan W."/>
            <person name="Tripathy S."/>
            <person name="Grunwald N."/>
            <person name="Machado M."/>
            <person name="Johnson C.S."/>
            <person name="Arredondo F."/>
            <person name="Hong C."/>
            <person name="Coffey M."/>
            <person name="Young S.K."/>
            <person name="Zeng Q."/>
            <person name="Gargeya S."/>
            <person name="Fitzgerald M."/>
            <person name="Abouelleil A."/>
            <person name="Alvarado L."/>
            <person name="Chapman S.B."/>
            <person name="Gainer-Dewar J."/>
            <person name="Goldberg J."/>
            <person name="Griggs A."/>
            <person name="Gujja S."/>
            <person name="Hansen M."/>
            <person name="Howarth C."/>
            <person name="Imamovic A."/>
            <person name="Ireland A."/>
            <person name="Larimer J."/>
            <person name="McCowan C."/>
            <person name="Murphy C."/>
            <person name="Pearson M."/>
            <person name="Poon T.W."/>
            <person name="Priest M."/>
            <person name="Roberts A."/>
            <person name="Saif S."/>
            <person name="Shea T."/>
            <person name="Sykes S."/>
            <person name="Wortman J."/>
            <person name="Nusbaum C."/>
            <person name="Birren B."/>
        </authorList>
    </citation>
    <scope>NUCLEOTIDE SEQUENCE [LARGE SCALE GENOMIC DNA]</scope>
    <source>
        <strain evidence="2">CJ05E6</strain>
    </source>
</reference>